<feature type="domain" description="Flagellar Assembly Protein A N-terminal region" evidence="2">
    <location>
        <begin position="75"/>
        <end position="247"/>
    </location>
</feature>
<keyword evidence="1" id="KW-0175">Coiled coil</keyword>
<reference evidence="3 4" key="2">
    <citation type="journal article" date="2012" name="Stand. Genomic Sci.">
        <title>Complete Genome Sequence of Clostridium clariflavum DSM 19732.</title>
        <authorList>
            <person name="Izquierdo J.A."/>
            <person name="Goodwin L."/>
            <person name="Davenport K.W."/>
            <person name="Teshima H."/>
            <person name="Bruce D."/>
            <person name="Detter C."/>
            <person name="Tapia R."/>
            <person name="Han S."/>
            <person name="Land M."/>
            <person name="Hauser L."/>
            <person name="Jeffries C.D."/>
            <person name="Han J."/>
            <person name="Pitluck S."/>
            <person name="Nolan M."/>
            <person name="Chen A."/>
            <person name="Huntemann M."/>
            <person name="Mavromatis K."/>
            <person name="Mikhailova N."/>
            <person name="Liolios K."/>
            <person name="Woyke T."/>
            <person name="Lynd L.R."/>
        </authorList>
    </citation>
    <scope>NUCLEOTIDE SEQUENCE [LARGE SCALE GENOMIC DNA]</scope>
    <source>
        <strain evidence="4">DSM 19732 / NBRC 101661 / EBR45</strain>
    </source>
</reference>
<dbReference type="KEGG" id="ccl:Clocl_0041"/>
<dbReference type="Pfam" id="PF20250">
    <property type="entry name" value="FapA_N"/>
    <property type="match status" value="1"/>
</dbReference>
<dbReference type="OrthoDB" id="1279at2"/>
<gene>
    <name evidence="3" type="ordered locus">Clocl_0041</name>
</gene>
<dbReference type="EMBL" id="CP003065">
    <property type="protein sequence ID" value="AEV66799.1"/>
    <property type="molecule type" value="Genomic_DNA"/>
</dbReference>
<reference evidence="4" key="1">
    <citation type="submission" date="2011-12" db="EMBL/GenBank/DDBJ databases">
        <title>Complete sequence of Clostridium clariflavum DSM 19732.</title>
        <authorList>
            <consortium name="US DOE Joint Genome Institute"/>
            <person name="Lucas S."/>
            <person name="Han J."/>
            <person name="Lapidus A."/>
            <person name="Cheng J.-F."/>
            <person name="Goodwin L."/>
            <person name="Pitluck S."/>
            <person name="Peters L."/>
            <person name="Teshima H."/>
            <person name="Detter J.C."/>
            <person name="Han C."/>
            <person name="Tapia R."/>
            <person name="Land M."/>
            <person name="Hauser L."/>
            <person name="Kyrpides N."/>
            <person name="Ivanova N."/>
            <person name="Pagani I."/>
            <person name="Kitzmiller T."/>
            <person name="Lynd L."/>
            <person name="Izquierdo J."/>
            <person name="Woyke T."/>
        </authorList>
    </citation>
    <scope>NUCLEOTIDE SEQUENCE [LARGE SCALE GENOMIC DNA]</scope>
    <source>
        <strain evidence="4">DSM 19732 / NBRC 101661 / EBR45</strain>
    </source>
</reference>
<dbReference type="GO" id="GO:0016787">
    <property type="term" value="F:hydrolase activity"/>
    <property type="evidence" value="ECO:0007669"/>
    <property type="project" value="UniProtKB-KW"/>
</dbReference>
<evidence type="ECO:0000259" key="2">
    <source>
        <dbReference type="Pfam" id="PF20250"/>
    </source>
</evidence>
<protein>
    <submittedName>
        <fullName evidence="3">Putative polymerase with PALM domain, HD hydrolase domain and Zn ribbon</fullName>
    </submittedName>
</protein>
<keyword evidence="4" id="KW-1185">Reference proteome</keyword>
<keyword evidence="3" id="KW-0378">Hydrolase</keyword>
<dbReference type="InterPro" id="IPR046866">
    <property type="entry name" value="FapA_N"/>
</dbReference>
<name>G8LYT1_ACECE</name>
<dbReference type="STRING" id="720554.Clocl_0041"/>
<feature type="coiled-coil region" evidence="1">
    <location>
        <begin position="409"/>
        <end position="474"/>
    </location>
</feature>
<sequence length="530" mass="59462">MPKDEIIYSSEFIKIIRKENDFFIESYKKGMSINEFNEIIIKYPNIKIVSFLAIKNAILFAPKPMEKFGELKERISVIVSKDELKAYVKLSVPENELIGNAKQNLVKEIMEKLKENRIIFGIKNDVLVGELCNNKQILIAEGIPPENGEDSIIKMYELKEIKPAIKEDGKVDYYELSLINKVQAGDWLGERIDSTPGIPGRTVRGKIIEPIHGKNHPLEYDRNSVGEKYENGITTLYALRSGAVHYEGDRISVSNHLEIPGDVDFKVGNINFDGYVTIKGTVEDNFIVKATKDIEILGDFGIGSVRKIESTNGSISIKGGIAGKNKAVIKCKGDLYTKFVSEATIICEGSVYIGGYCINSNITAKEIIVDSPIGRIIGGNIQAEIRVVSSILGSSSESKAAISVKGFNRDELKEKLETIINEIENMKNDMEKLKQEISQLSLKAKLTDSERNRFIKAQSEFFNIKNKIKELENDKRIITNALRTKGEGEVTVLKRIYPGVVLEIKNIMKRIDKPILTTSFYIQNGEIKQL</sequence>
<dbReference type="RefSeq" id="WP_014253437.1">
    <property type="nucleotide sequence ID" value="NC_016627.1"/>
</dbReference>
<evidence type="ECO:0000256" key="1">
    <source>
        <dbReference type="SAM" id="Coils"/>
    </source>
</evidence>
<evidence type="ECO:0000313" key="3">
    <source>
        <dbReference type="EMBL" id="AEV66799.1"/>
    </source>
</evidence>
<evidence type="ECO:0000313" key="4">
    <source>
        <dbReference type="Proteomes" id="UP000005435"/>
    </source>
</evidence>
<dbReference type="Proteomes" id="UP000005435">
    <property type="component" value="Chromosome"/>
</dbReference>
<dbReference type="PANTHER" id="PTHR38032:SF1">
    <property type="entry name" value="RNA-BINDING PROTEIN KHPB N-TERMINAL DOMAIN-CONTAINING PROTEIN"/>
    <property type="match status" value="1"/>
</dbReference>
<organism evidence="3 4">
    <name type="scientific">Acetivibrio clariflavus (strain DSM 19732 / NBRC 101661 / EBR45)</name>
    <name type="common">Clostridium clariflavum</name>
    <dbReference type="NCBI Taxonomy" id="720554"/>
    <lineage>
        <taxon>Bacteria</taxon>
        <taxon>Bacillati</taxon>
        <taxon>Bacillota</taxon>
        <taxon>Clostridia</taxon>
        <taxon>Eubacteriales</taxon>
        <taxon>Oscillospiraceae</taxon>
        <taxon>Acetivibrio</taxon>
    </lineage>
</organism>
<dbReference type="Pfam" id="PF03961">
    <property type="entry name" value="FapA"/>
    <property type="match status" value="1"/>
</dbReference>
<dbReference type="eggNOG" id="COG1315">
    <property type="taxonomic scope" value="Bacteria"/>
</dbReference>
<dbReference type="InterPro" id="IPR046865">
    <property type="entry name" value="FapA_b_solenoid"/>
</dbReference>
<accession>G8LYT1</accession>
<dbReference type="InterPro" id="IPR005646">
    <property type="entry name" value="FapA"/>
</dbReference>
<dbReference type="AlphaFoldDB" id="G8LYT1"/>
<dbReference type="HOGENOM" id="CLU_026157_1_1_9"/>
<proteinExistence type="predicted"/>
<dbReference type="PANTHER" id="PTHR38032">
    <property type="entry name" value="POLYMERASE-RELATED"/>
    <property type="match status" value="1"/>
</dbReference>